<reference evidence="1 2" key="1">
    <citation type="journal article" date="2020" name="Nat. Food">
        <title>A phased Vanilla planifolia genome enables genetic improvement of flavour and production.</title>
        <authorList>
            <person name="Hasing T."/>
            <person name="Tang H."/>
            <person name="Brym M."/>
            <person name="Khazi F."/>
            <person name="Huang T."/>
            <person name="Chambers A.H."/>
        </authorList>
    </citation>
    <scope>NUCLEOTIDE SEQUENCE [LARGE SCALE GENOMIC DNA]</scope>
    <source>
        <tissue evidence="1">Leaf</tissue>
    </source>
</reference>
<dbReference type="EMBL" id="JADCNM010000137">
    <property type="protein sequence ID" value="KAG0450137.1"/>
    <property type="molecule type" value="Genomic_DNA"/>
</dbReference>
<name>A0A835PED3_VANPL</name>
<organism evidence="1 2">
    <name type="scientific">Vanilla planifolia</name>
    <name type="common">Vanilla</name>
    <dbReference type="NCBI Taxonomy" id="51239"/>
    <lineage>
        <taxon>Eukaryota</taxon>
        <taxon>Viridiplantae</taxon>
        <taxon>Streptophyta</taxon>
        <taxon>Embryophyta</taxon>
        <taxon>Tracheophyta</taxon>
        <taxon>Spermatophyta</taxon>
        <taxon>Magnoliopsida</taxon>
        <taxon>Liliopsida</taxon>
        <taxon>Asparagales</taxon>
        <taxon>Orchidaceae</taxon>
        <taxon>Vanilloideae</taxon>
        <taxon>Vanilleae</taxon>
        <taxon>Vanilla</taxon>
    </lineage>
</organism>
<gene>
    <name evidence="1" type="ORF">HPP92_026916</name>
</gene>
<sequence length="107" mass="11575">MKPSGQRHLTRHGIEDCRSSKIVQGGEEVVAHQLILGFDHDPSGCEKVSKGEAICVDHPSGVEEFRAGAALIGPFKPIYISRSPRRARIVPKVTLGDVRSAYDIGGQ</sequence>
<dbReference type="Proteomes" id="UP000639772">
    <property type="component" value="Unassembled WGS sequence"/>
</dbReference>
<accession>A0A835PED3</accession>
<dbReference type="AlphaFoldDB" id="A0A835PED3"/>
<evidence type="ECO:0000313" key="2">
    <source>
        <dbReference type="Proteomes" id="UP000639772"/>
    </source>
</evidence>
<comment type="caution">
    <text evidence="1">The sequence shown here is derived from an EMBL/GenBank/DDBJ whole genome shotgun (WGS) entry which is preliminary data.</text>
</comment>
<evidence type="ECO:0000313" key="1">
    <source>
        <dbReference type="EMBL" id="KAG0450137.1"/>
    </source>
</evidence>
<proteinExistence type="predicted"/>
<protein>
    <submittedName>
        <fullName evidence="1">Uncharacterized protein</fullName>
    </submittedName>
</protein>